<organism evidence="2 3">
    <name type="scientific">Granulicella arctica</name>
    <dbReference type="NCBI Taxonomy" id="940613"/>
    <lineage>
        <taxon>Bacteria</taxon>
        <taxon>Pseudomonadati</taxon>
        <taxon>Acidobacteriota</taxon>
        <taxon>Terriglobia</taxon>
        <taxon>Terriglobales</taxon>
        <taxon>Acidobacteriaceae</taxon>
        <taxon>Granulicella</taxon>
    </lineage>
</organism>
<dbReference type="Pfam" id="PF00535">
    <property type="entry name" value="Glycos_transf_2"/>
    <property type="match status" value="1"/>
</dbReference>
<accession>A0A7Y9PEH6</accession>
<dbReference type="InterPro" id="IPR050834">
    <property type="entry name" value="Glycosyltransf_2"/>
</dbReference>
<dbReference type="AlphaFoldDB" id="A0A7Y9PEH6"/>
<dbReference type="InterPro" id="IPR001173">
    <property type="entry name" value="Glyco_trans_2-like"/>
</dbReference>
<gene>
    <name evidence="2" type="ORF">HDF17_000496</name>
</gene>
<sequence length="326" mass="36690">MIAREECQAACGYHPVEAGWYLAQMGFFAVVVPTLNAAADWPLFAPALLQNVRPEDVLILDSSSTDGTVDLAKAAGFQVHSIQRADFNHGGTRQLAVDLLPHADILVYLTQDAILADSKDIETLLTAFIDPDVVAAYGRQLPRQGAGPIESHARSFNYPALSDVRTLKMRDSLGVKTIFISNSFAAYRRSALKEVGGFPSNTIFGEDTIVAAKLLLAHQKVAYVAEAQVYHSHPYTWMQEFRRYFDIGVLHSRERWLQEDFGKAGNEGKRFVLSELKYLWPRHMWLIPSTIVRTCLKLIGYRLGKAEHRLSPAWKRRISMHSSFWQ</sequence>
<dbReference type="Gene3D" id="3.90.550.10">
    <property type="entry name" value="Spore Coat Polysaccharide Biosynthesis Protein SpsA, Chain A"/>
    <property type="match status" value="1"/>
</dbReference>
<comment type="caution">
    <text evidence="2">The sequence shown here is derived from an EMBL/GenBank/DDBJ whole genome shotgun (WGS) entry which is preliminary data.</text>
</comment>
<dbReference type="InterPro" id="IPR029044">
    <property type="entry name" value="Nucleotide-diphossugar_trans"/>
</dbReference>
<proteinExistence type="predicted"/>
<dbReference type="EC" id="2.4.1.-" evidence="2"/>
<evidence type="ECO:0000313" key="2">
    <source>
        <dbReference type="EMBL" id="NYF78209.1"/>
    </source>
</evidence>
<keyword evidence="2" id="KW-0808">Transferase</keyword>
<dbReference type="SUPFAM" id="SSF53448">
    <property type="entry name" value="Nucleotide-diphospho-sugar transferases"/>
    <property type="match status" value="1"/>
</dbReference>
<dbReference type="RefSeq" id="WP_218892046.1">
    <property type="nucleotide sequence ID" value="NZ_JACCCW010000001.1"/>
</dbReference>
<evidence type="ECO:0000313" key="3">
    <source>
        <dbReference type="Proteomes" id="UP000589520"/>
    </source>
</evidence>
<reference evidence="2 3" key="1">
    <citation type="submission" date="2020-07" db="EMBL/GenBank/DDBJ databases">
        <title>Genomic Encyclopedia of Type Strains, Phase IV (KMG-V): Genome sequencing to study the core and pangenomes of soil and plant-associated prokaryotes.</title>
        <authorList>
            <person name="Whitman W."/>
        </authorList>
    </citation>
    <scope>NUCLEOTIDE SEQUENCE [LARGE SCALE GENOMIC DNA]</scope>
    <source>
        <strain evidence="2 3">X4EP2</strain>
    </source>
</reference>
<protein>
    <submittedName>
        <fullName evidence="2">Rhamnosyltransferase</fullName>
        <ecNumber evidence="2">2.4.1.-</ecNumber>
    </submittedName>
</protein>
<dbReference type="GO" id="GO:0016757">
    <property type="term" value="F:glycosyltransferase activity"/>
    <property type="evidence" value="ECO:0007669"/>
    <property type="project" value="UniProtKB-KW"/>
</dbReference>
<feature type="domain" description="Glycosyltransferase 2-like" evidence="1">
    <location>
        <begin position="30"/>
        <end position="195"/>
    </location>
</feature>
<dbReference type="Proteomes" id="UP000589520">
    <property type="component" value="Unassembled WGS sequence"/>
</dbReference>
<dbReference type="PANTHER" id="PTHR43685">
    <property type="entry name" value="GLYCOSYLTRANSFERASE"/>
    <property type="match status" value="1"/>
</dbReference>
<dbReference type="EMBL" id="JACCCW010000001">
    <property type="protein sequence ID" value="NYF78209.1"/>
    <property type="molecule type" value="Genomic_DNA"/>
</dbReference>
<evidence type="ECO:0000259" key="1">
    <source>
        <dbReference type="Pfam" id="PF00535"/>
    </source>
</evidence>
<dbReference type="PANTHER" id="PTHR43685:SF13">
    <property type="entry name" value="O ANTIGEN BIOSYNTHESIS RHAMNOSYLTRANSFERASE RFBN"/>
    <property type="match status" value="1"/>
</dbReference>
<name>A0A7Y9PEH6_9BACT</name>
<keyword evidence="3" id="KW-1185">Reference proteome</keyword>
<dbReference type="GO" id="GO:0044010">
    <property type="term" value="P:single-species biofilm formation"/>
    <property type="evidence" value="ECO:0007669"/>
    <property type="project" value="TreeGrafter"/>
</dbReference>
<keyword evidence="2" id="KW-0328">Glycosyltransferase</keyword>